<dbReference type="EC" id="3.5.1.41" evidence="20"/>
<dbReference type="AlphaFoldDB" id="A0A9P3G629"/>
<evidence type="ECO:0000313" key="27">
    <source>
        <dbReference type="Proteomes" id="UP000703269"/>
    </source>
</evidence>
<keyword evidence="5" id="KW-1003">Cell membrane</keyword>
<evidence type="ECO:0000256" key="1">
    <source>
        <dbReference type="ARBA" id="ARBA00001941"/>
    </source>
</evidence>
<evidence type="ECO:0000256" key="3">
    <source>
        <dbReference type="ARBA" id="ARBA00004609"/>
    </source>
</evidence>
<evidence type="ECO:0000256" key="13">
    <source>
        <dbReference type="ARBA" id="ARBA00023136"/>
    </source>
</evidence>
<keyword evidence="13 23" id="KW-0472">Membrane</keyword>
<dbReference type="EMBL" id="BPQB01000009">
    <property type="protein sequence ID" value="GJE88505.1"/>
    <property type="molecule type" value="Genomic_DNA"/>
</dbReference>
<comment type="caution">
    <text evidence="26">The sequence shown here is derived from an EMBL/GenBank/DDBJ whole genome shotgun (WGS) entry which is preliminary data.</text>
</comment>
<keyword evidence="15" id="KW-0119">Carbohydrate metabolism</keyword>
<dbReference type="GO" id="GO:0000272">
    <property type="term" value="P:polysaccharide catabolic process"/>
    <property type="evidence" value="ECO:0007669"/>
    <property type="project" value="UniProtKB-KW"/>
</dbReference>
<dbReference type="PROSITE" id="PS51677">
    <property type="entry name" value="NODB"/>
    <property type="match status" value="1"/>
</dbReference>
<keyword evidence="17" id="KW-0449">Lipoprotein</keyword>
<dbReference type="InterPro" id="IPR050248">
    <property type="entry name" value="Polysacc_deacetylase_ArnD"/>
</dbReference>
<keyword evidence="14" id="KW-0325">Glycoprotein</keyword>
<name>A0A9P3G629_9APHY</name>
<evidence type="ECO:0000256" key="10">
    <source>
        <dbReference type="ARBA" id="ARBA00022729"/>
    </source>
</evidence>
<evidence type="ECO:0000256" key="12">
    <source>
        <dbReference type="ARBA" id="ARBA00023024"/>
    </source>
</evidence>
<feature type="signal peptide" evidence="24">
    <location>
        <begin position="1"/>
        <end position="16"/>
    </location>
</feature>
<dbReference type="FunFam" id="3.20.20.370:FF:000004">
    <property type="entry name" value="Related to Chitin deacetylase"/>
    <property type="match status" value="1"/>
</dbReference>
<proteinExistence type="inferred from homology"/>
<organism evidence="26 27">
    <name type="scientific">Phanerochaete sordida</name>
    <dbReference type="NCBI Taxonomy" id="48140"/>
    <lineage>
        <taxon>Eukaryota</taxon>
        <taxon>Fungi</taxon>
        <taxon>Dikarya</taxon>
        <taxon>Basidiomycota</taxon>
        <taxon>Agaricomycotina</taxon>
        <taxon>Agaricomycetes</taxon>
        <taxon>Polyporales</taxon>
        <taxon>Phanerochaetaceae</taxon>
        <taxon>Phanerochaete</taxon>
    </lineage>
</organism>
<keyword evidence="7" id="KW-0964">Secreted</keyword>
<dbReference type="GO" id="GO:0071555">
    <property type="term" value="P:cell wall organization"/>
    <property type="evidence" value="ECO:0007669"/>
    <property type="project" value="UniProtKB-KW"/>
</dbReference>
<feature type="compositionally biased region" description="Low complexity" evidence="22">
    <location>
        <begin position="471"/>
        <end position="484"/>
    </location>
</feature>
<gene>
    <name evidence="26" type="ORF">PsYK624_045880</name>
</gene>
<evidence type="ECO:0000256" key="21">
    <source>
        <dbReference type="ARBA" id="ARBA00048494"/>
    </source>
</evidence>
<keyword evidence="10 24" id="KW-0732">Signal</keyword>
<keyword evidence="23" id="KW-1133">Transmembrane helix</keyword>
<dbReference type="Gene3D" id="3.20.20.370">
    <property type="entry name" value="Glycoside hydrolase/deacetylase"/>
    <property type="match status" value="1"/>
</dbReference>
<evidence type="ECO:0000256" key="22">
    <source>
        <dbReference type="SAM" id="MobiDB-lite"/>
    </source>
</evidence>
<keyword evidence="12" id="KW-0146">Chitin degradation</keyword>
<evidence type="ECO:0000256" key="19">
    <source>
        <dbReference type="ARBA" id="ARBA00023326"/>
    </source>
</evidence>
<evidence type="ECO:0000256" key="23">
    <source>
        <dbReference type="SAM" id="Phobius"/>
    </source>
</evidence>
<dbReference type="PANTHER" id="PTHR10587">
    <property type="entry name" value="GLYCOSYL TRANSFERASE-RELATED"/>
    <property type="match status" value="1"/>
</dbReference>
<reference evidence="26 27" key="1">
    <citation type="submission" date="2021-08" db="EMBL/GenBank/DDBJ databases">
        <title>Draft Genome Sequence of Phanerochaete sordida strain YK-624.</title>
        <authorList>
            <person name="Mori T."/>
            <person name="Dohra H."/>
            <person name="Suzuki T."/>
            <person name="Kawagishi H."/>
            <person name="Hirai H."/>
        </authorList>
    </citation>
    <scope>NUCLEOTIDE SEQUENCE [LARGE SCALE GENOMIC DNA]</scope>
    <source>
        <strain evidence="26 27">YK-624</strain>
    </source>
</reference>
<feature type="chain" id="PRO_5040165728" description="chitin deacetylase" evidence="24">
    <location>
        <begin position="17"/>
        <end position="520"/>
    </location>
</feature>
<dbReference type="SUPFAM" id="SSF88713">
    <property type="entry name" value="Glycoside hydrolase/deacetylase"/>
    <property type="match status" value="1"/>
</dbReference>
<evidence type="ECO:0000256" key="18">
    <source>
        <dbReference type="ARBA" id="ARBA00023316"/>
    </source>
</evidence>
<dbReference type="PANTHER" id="PTHR10587:SF133">
    <property type="entry name" value="CHITIN DEACETYLASE 1-RELATED"/>
    <property type="match status" value="1"/>
</dbReference>
<dbReference type="InterPro" id="IPR002509">
    <property type="entry name" value="NODB_dom"/>
</dbReference>
<evidence type="ECO:0000313" key="26">
    <source>
        <dbReference type="EMBL" id="GJE88505.1"/>
    </source>
</evidence>
<feature type="transmembrane region" description="Helical" evidence="23">
    <location>
        <begin position="497"/>
        <end position="519"/>
    </location>
</feature>
<comment type="cofactor">
    <cofactor evidence="1">
        <name>Co(2+)</name>
        <dbReference type="ChEBI" id="CHEBI:48828"/>
    </cofactor>
</comment>
<evidence type="ECO:0000256" key="16">
    <source>
        <dbReference type="ARBA" id="ARBA00023285"/>
    </source>
</evidence>
<evidence type="ECO:0000256" key="11">
    <source>
        <dbReference type="ARBA" id="ARBA00022801"/>
    </source>
</evidence>
<keyword evidence="27" id="KW-1185">Reference proteome</keyword>
<keyword evidence="6" id="KW-0134">Cell wall</keyword>
<dbReference type="GO" id="GO:0005886">
    <property type="term" value="C:plasma membrane"/>
    <property type="evidence" value="ECO:0007669"/>
    <property type="project" value="UniProtKB-SubCell"/>
</dbReference>
<evidence type="ECO:0000259" key="25">
    <source>
        <dbReference type="PROSITE" id="PS51677"/>
    </source>
</evidence>
<keyword evidence="23" id="KW-0812">Transmembrane</keyword>
<accession>A0A9P3G629</accession>
<dbReference type="GO" id="GO:0046872">
    <property type="term" value="F:metal ion binding"/>
    <property type="evidence" value="ECO:0007669"/>
    <property type="project" value="UniProtKB-KW"/>
</dbReference>
<evidence type="ECO:0000256" key="17">
    <source>
        <dbReference type="ARBA" id="ARBA00023288"/>
    </source>
</evidence>
<keyword evidence="9" id="KW-0479">Metal-binding</keyword>
<dbReference type="GO" id="GO:0004099">
    <property type="term" value="F:chitin deacetylase activity"/>
    <property type="evidence" value="ECO:0007669"/>
    <property type="project" value="UniProtKB-EC"/>
</dbReference>
<evidence type="ECO:0000256" key="7">
    <source>
        <dbReference type="ARBA" id="ARBA00022525"/>
    </source>
</evidence>
<comment type="catalytic activity">
    <reaction evidence="21">
        <text>[(1-&gt;4)-N-acetyl-beta-D-glucosaminyl](n) + n H2O = chitosan + n acetate</text>
        <dbReference type="Rhea" id="RHEA:10464"/>
        <dbReference type="Rhea" id="RHEA-COMP:9593"/>
        <dbReference type="Rhea" id="RHEA-COMP:9597"/>
        <dbReference type="ChEBI" id="CHEBI:15377"/>
        <dbReference type="ChEBI" id="CHEBI:17029"/>
        <dbReference type="ChEBI" id="CHEBI:30089"/>
        <dbReference type="ChEBI" id="CHEBI:57704"/>
        <dbReference type="EC" id="3.5.1.41"/>
    </reaction>
    <physiologicalReaction direction="left-to-right" evidence="21">
        <dbReference type="Rhea" id="RHEA:10465"/>
    </physiologicalReaction>
</comment>
<keyword evidence="16" id="KW-0170">Cobalt</keyword>
<sequence length="520" mass="53499">MKFTVVGAIALPLVAAASHGQDRFPHVARQAPASSSVTALDAAAAPAATGSSAASGSTSVAASSPAVVASSTTAAASGAASSAAASLPSGASSAATSATFSSLPSVSWSLPSINPTALPLSDMGPGTITTQPQLGATTTFAAGSKPTGIPNAPAMPNWALLSPANYPPLDKPPPTDSPEVLQWIQDVKNSGIEIPDIEPTQPGGCAANPAFAADKTRCWWTCGGCVDDADISNCPDKFTWGLTYDDGPALYTPNLLQYLDQANLKSTFFAVGSRVISYPALLQEEYMAGHQIAVHTWSHPDMTTVSNEGIIAELGWSKKVIKDVLGVTPLYWRPPYGDIDNRVRAIGKAMGLEPIMWTRLDTTATFDTNDYNIAGGTVSVTQVLQNWENIMNNVSSLDSGFIVLEHDLFAQTVDLATGYILPAAQAFTPKLDIKPVISCLNKPMTDAYLETNDNATNPLPTASNISPTFTSGAPGSAQASGNASGGSAKNAAVPVKGVSSTLLTFGFSAAALVAGLVALL</sequence>
<evidence type="ECO:0000256" key="2">
    <source>
        <dbReference type="ARBA" id="ARBA00004191"/>
    </source>
</evidence>
<evidence type="ECO:0000256" key="14">
    <source>
        <dbReference type="ARBA" id="ARBA00023180"/>
    </source>
</evidence>
<comment type="subcellular location">
    <subcellularLocation>
        <location evidence="3">Cell membrane</location>
        <topology evidence="3">Lipid-anchor</topology>
        <topology evidence="3">GPI-anchor</topology>
    </subcellularLocation>
    <subcellularLocation>
        <location evidence="2">Secreted</location>
        <location evidence="2">Cell wall</location>
    </subcellularLocation>
</comment>
<keyword evidence="8" id="KW-0336">GPI-anchor</keyword>
<keyword evidence="19" id="KW-0624">Polysaccharide degradation</keyword>
<dbReference type="GO" id="GO:0098552">
    <property type="term" value="C:side of membrane"/>
    <property type="evidence" value="ECO:0007669"/>
    <property type="project" value="UniProtKB-KW"/>
</dbReference>
<evidence type="ECO:0000256" key="15">
    <source>
        <dbReference type="ARBA" id="ARBA00023277"/>
    </source>
</evidence>
<evidence type="ECO:0000256" key="20">
    <source>
        <dbReference type="ARBA" id="ARBA00024056"/>
    </source>
</evidence>
<dbReference type="InterPro" id="IPR011330">
    <property type="entry name" value="Glyco_hydro/deAcase_b/a-brl"/>
</dbReference>
<evidence type="ECO:0000256" key="9">
    <source>
        <dbReference type="ARBA" id="ARBA00022723"/>
    </source>
</evidence>
<evidence type="ECO:0000256" key="24">
    <source>
        <dbReference type="SAM" id="SignalP"/>
    </source>
</evidence>
<dbReference type="Proteomes" id="UP000703269">
    <property type="component" value="Unassembled WGS sequence"/>
</dbReference>
<feature type="domain" description="NodB homology" evidence="25">
    <location>
        <begin position="238"/>
        <end position="434"/>
    </location>
</feature>
<keyword evidence="18" id="KW-0961">Cell wall biogenesis/degradation</keyword>
<evidence type="ECO:0000256" key="4">
    <source>
        <dbReference type="ARBA" id="ARBA00010973"/>
    </source>
</evidence>
<dbReference type="GO" id="GO:0009272">
    <property type="term" value="P:fungal-type cell wall biogenesis"/>
    <property type="evidence" value="ECO:0007669"/>
    <property type="project" value="UniProtKB-ARBA"/>
</dbReference>
<feature type="compositionally biased region" description="Polar residues" evidence="22">
    <location>
        <begin position="453"/>
        <end position="470"/>
    </location>
</feature>
<comment type="similarity">
    <text evidence="4">Belongs to the polysaccharide deacetylase family.</text>
</comment>
<protein>
    <recommendedName>
        <fullName evidence="20">chitin deacetylase</fullName>
        <ecNumber evidence="20">3.5.1.41</ecNumber>
    </recommendedName>
</protein>
<evidence type="ECO:0000256" key="5">
    <source>
        <dbReference type="ARBA" id="ARBA00022475"/>
    </source>
</evidence>
<dbReference type="OrthoDB" id="407355at2759"/>
<evidence type="ECO:0000256" key="6">
    <source>
        <dbReference type="ARBA" id="ARBA00022512"/>
    </source>
</evidence>
<feature type="region of interest" description="Disordered" evidence="22">
    <location>
        <begin position="453"/>
        <end position="484"/>
    </location>
</feature>
<dbReference type="Pfam" id="PF01522">
    <property type="entry name" value="Polysacc_deac_1"/>
    <property type="match status" value="1"/>
</dbReference>
<keyword evidence="11" id="KW-0378">Hydrolase</keyword>
<evidence type="ECO:0000256" key="8">
    <source>
        <dbReference type="ARBA" id="ARBA00022622"/>
    </source>
</evidence>
<dbReference type="GO" id="GO:0006032">
    <property type="term" value="P:chitin catabolic process"/>
    <property type="evidence" value="ECO:0007669"/>
    <property type="project" value="UniProtKB-KW"/>
</dbReference>